<dbReference type="Gene3D" id="2.40.170.20">
    <property type="entry name" value="TonB-dependent receptor, beta-barrel domain"/>
    <property type="match status" value="1"/>
</dbReference>
<keyword evidence="4 8" id="KW-0812">Transmembrane</keyword>
<keyword evidence="10" id="KW-0732">Signal</keyword>
<organism evidence="13 14">
    <name type="scientific">Novosphingobium taihuense</name>
    <dbReference type="NCBI Taxonomy" id="260085"/>
    <lineage>
        <taxon>Bacteria</taxon>
        <taxon>Pseudomonadati</taxon>
        <taxon>Pseudomonadota</taxon>
        <taxon>Alphaproteobacteria</taxon>
        <taxon>Sphingomonadales</taxon>
        <taxon>Sphingomonadaceae</taxon>
        <taxon>Novosphingobium</taxon>
    </lineage>
</organism>
<protein>
    <submittedName>
        <fullName evidence="13">Outer membrane receptor protein involved in Fe transport</fullName>
    </submittedName>
</protein>
<dbReference type="Gene3D" id="2.170.130.10">
    <property type="entry name" value="TonB-dependent receptor, plug domain"/>
    <property type="match status" value="1"/>
</dbReference>
<evidence type="ECO:0000256" key="1">
    <source>
        <dbReference type="ARBA" id="ARBA00004571"/>
    </source>
</evidence>
<keyword evidence="2 8" id="KW-0813">Transport</keyword>
<dbReference type="EMBL" id="JACHOA010000001">
    <property type="protein sequence ID" value="MBB4611926.1"/>
    <property type="molecule type" value="Genomic_DNA"/>
</dbReference>
<evidence type="ECO:0000256" key="5">
    <source>
        <dbReference type="ARBA" id="ARBA00023077"/>
    </source>
</evidence>
<evidence type="ECO:0000256" key="3">
    <source>
        <dbReference type="ARBA" id="ARBA00022452"/>
    </source>
</evidence>
<comment type="caution">
    <text evidence="13">The sequence shown here is derived from an EMBL/GenBank/DDBJ whole genome shotgun (WGS) entry which is preliminary data.</text>
</comment>
<evidence type="ECO:0000256" key="2">
    <source>
        <dbReference type="ARBA" id="ARBA00022448"/>
    </source>
</evidence>
<evidence type="ECO:0000313" key="14">
    <source>
        <dbReference type="Proteomes" id="UP000538566"/>
    </source>
</evidence>
<evidence type="ECO:0000256" key="10">
    <source>
        <dbReference type="SAM" id="SignalP"/>
    </source>
</evidence>
<keyword evidence="13" id="KW-0675">Receptor</keyword>
<comment type="similarity">
    <text evidence="8 9">Belongs to the TonB-dependent receptor family.</text>
</comment>
<dbReference type="SUPFAM" id="SSF56935">
    <property type="entry name" value="Porins"/>
    <property type="match status" value="1"/>
</dbReference>
<dbReference type="Pfam" id="PF00593">
    <property type="entry name" value="TonB_dep_Rec_b-barrel"/>
    <property type="match status" value="1"/>
</dbReference>
<dbReference type="InterPro" id="IPR000531">
    <property type="entry name" value="Beta-barrel_TonB"/>
</dbReference>
<keyword evidence="7 8" id="KW-0998">Cell outer membrane</keyword>
<dbReference type="AlphaFoldDB" id="A0A7W7ESL6"/>
<dbReference type="OrthoDB" id="176668at2"/>
<dbReference type="Pfam" id="PF07715">
    <property type="entry name" value="Plug"/>
    <property type="match status" value="1"/>
</dbReference>
<gene>
    <name evidence="13" type="ORF">GGR37_000172</name>
</gene>
<comment type="subcellular location">
    <subcellularLocation>
        <location evidence="1 8">Cell outer membrane</location>
        <topology evidence="1 8">Multi-pass membrane protein</topology>
    </subcellularLocation>
</comment>
<evidence type="ECO:0000256" key="9">
    <source>
        <dbReference type="RuleBase" id="RU003357"/>
    </source>
</evidence>
<feature type="domain" description="TonB-dependent receptor plug" evidence="12">
    <location>
        <begin position="68"/>
        <end position="180"/>
    </location>
</feature>
<evidence type="ECO:0000256" key="4">
    <source>
        <dbReference type="ARBA" id="ARBA00022692"/>
    </source>
</evidence>
<dbReference type="PROSITE" id="PS52016">
    <property type="entry name" value="TONB_DEPENDENT_REC_3"/>
    <property type="match status" value="1"/>
</dbReference>
<evidence type="ECO:0000259" key="11">
    <source>
        <dbReference type="Pfam" id="PF00593"/>
    </source>
</evidence>
<evidence type="ECO:0000256" key="6">
    <source>
        <dbReference type="ARBA" id="ARBA00023136"/>
    </source>
</evidence>
<dbReference type="InterPro" id="IPR036942">
    <property type="entry name" value="Beta-barrel_TonB_sf"/>
</dbReference>
<dbReference type="PANTHER" id="PTHR47234:SF2">
    <property type="entry name" value="TONB-DEPENDENT RECEPTOR"/>
    <property type="match status" value="1"/>
</dbReference>
<keyword evidence="6 8" id="KW-0472">Membrane</keyword>
<dbReference type="Proteomes" id="UP000538566">
    <property type="component" value="Unassembled WGS sequence"/>
</dbReference>
<reference evidence="13 14" key="1">
    <citation type="submission" date="2020-08" db="EMBL/GenBank/DDBJ databases">
        <title>Genomic Encyclopedia of Type Strains, Phase IV (KMG-IV): sequencing the most valuable type-strain genomes for metagenomic binning, comparative biology and taxonomic classification.</title>
        <authorList>
            <person name="Goeker M."/>
        </authorList>
    </citation>
    <scope>NUCLEOTIDE SEQUENCE [LARGE SCALE GENOMIC DNA]</scope>
    <source>
        <strain evidence="13 14">DSM 17507</strain>
    </source>
</reference>
<dbReference type="RefSeq" id="WP_144902584.1">
    <property type="nucleotide sequence ID" value="NZ_JACHOA010000001.1"/>
</dbReference>
<evidence type="ECO:0000313" key="13">
    <source>
        <dbReference type="EMBL" id="MBB4611926.1"/>
    </source>
</evidence>
<keyword evidence="3 8" id="KW-1134">Transmembrane beta strand</keyword>
<proteinExistence type="inferred from homology"/>
<feature type="signal peptide" evidence="10">
    <location>
        <begin position="1"/>
        <end position="32"/>
    </location>
</feature>
<evidence type="ECO:0000259" key="12">
    <source>
        <dbReference type="Pfam" id="PF07715"/>
    </source>
</evidence>
<dbReference type="GO" id="GO:0009279">
    <property type="term" value="C:cell outer membrane"/>
    <property type="evidence" value="ECO:0007669"/>
    <property type="project" value="UniProtKB-SubCell"/>
</dbReference>
<evidence type="ECO:0000256" key="7">
    <source>
        <dbReference type="ARBA" id="ARBA00023237"/>
    </source>
</evidence>
<evidence type="ECO:0000256" key="8">
    <source>
        <dbReference type="PROSITE-ProRule" id="PRU01360"/>
    </source>
</evidence>
<dbReference type="InterPro" id="IPR037066">
    <property type="entry name" value="Plug_dom_sf"/>
</dbReference>
<name>A0A7W7ESL6_9SPHN</name>
<dbReference type="InterPro" id="IPR012910">
    <property type="entry name" value="Plug_dom"/>
</dbReference>
<feature type="domain" description="TonB-dependent receptor-like beta-barrel" evidence="11">
    <location>
        <begin position="390"/>
        <end position="902"/>
    </location>
</feature>
<dbReference type="InterPro" id="IPR039426">
    <property type="entry name" value="TonB-dep_rcpt-like"/>
</dbReference>
<keyword evidence="14" id="KW-1185">Reference proteome</keyword>
<feature type="chain" id="PRO_5031177386" evidence="10">
    <location>
        <begin position="33"/>
        <end position="938"/>
    </location>
</feature>
<accession>A0A7W7ESL6</accession>
<dbReference type="PANTHER" id="PTHR47234">
    <property type="match status" value="1"/>
</dbReference>
<sequence>MSAMKMFSGTRHWLGASGLVLAIVLAGPAAYASTDSEATPQESGGVAEILVTGQRSLNNDIPRDRDDIQPYVVFDSELLKQSGAQNIEDFLQARLPMNATQVTQSQAGPPTSAAGRLDLRGLGADETLVLVDGRRLPSIAGGDTFGQPNINGISIAQIERIEVLPSTASGIYGGGATGGVINIILKRNYSGLDLEARYNDSTDFKAGQSFLSINGGLTFDEGRMRVMGSFSRSRAETLVASDRNFFRRGAELQFRNDPANQSVLLGGPNICSTLDGFDCSNDPLILKSGTALGSSVTSIPDNYSGNLSDLAARSGKLVYDRSNVPIWTAPDVTNYNFNVRREFGKSVEVFADFSRDESKSTNLTPISLPLYVPADAPSNPFQQDVLRFIDIPDGFAQTQNTRNKRVNVGAIIRLPGQWSAALEYDWLQSKSRSVSNTVLGPSFDGEAILQAAAFTDLRAHPLTNPLSLFDVFESVGASGATLETASLRLGGPLVKLPGGNLTATALLEKRWESSDETVNASSFFGLTNYFWSPKAVRNVESGYLELRAPIIGEANDVPFIHALEIMGSVRHDRYETRYSGSSIPVDSETGPFPEQAASINKLSATNYTFGFKYEPIKDITFRASWGNGFLPPRLGDIRSEPPAIFSNFLIFLLNLRDPARENALIPGPLSITGGGNPNLKPERSNSFSAGVILTPRFVPGLRLSVDLTSIRKSDEVLNLPVTFYLANAAAFPGRITRGPNLPGDAPGTPGPITAIDTTALNLSKSKLRAVDIQADYNLDNTGIGSLHFYGVATHTSELSLTTLAGKPSVNRAGFFEGPLKWRGNVGVDWKSGSWSAGWNTQIYGSYRICESFLTDFTCNQKETWQGSGKVRGQTYSDIYVNYDFKTGGILGGSSIRVGIQNLFDQKPPTIASGVDQLGYSSFGDPRLQRFTLSLRKHF</sequence>
<keyword evidence="5 9" id="KW-0798">TonB box</keyword>